<dbReference type="InterPro" id="IPR003599">
    <property type="entry name" value="Ig_sub"/>
</dbReference>
<name>A0A6J2UV19_CHACN</name>
<gene>
    <name evidence="8 9" type="primary">LOC115806417</name>
</gene>
<feature type="transmembrane region" description="Helical" evidence="4">
    <location>
        <begin position="369"/>
        <end position="394"/>
    </location>
</feature>
<keyword evidence="1 5" id="KW-0732">Signal</keyword>
<dbReference type="SMART" id="SM00408">
    <property type="entry name" value="IGc2"/>
    <property type="match status" value="3"/>
</dbReference>
<dbReference type="Gene3D" id="2.60.40.10">
    <property type="entry name" value="Immunoglobulins"/>
    <property type="match status" value="2"/>
</dbReference>
<proteinExistence type="predicted"/>
<dbReference type="RefSeq" id="XP_030622965.1">
    <property type="nucleotide sequence ID" value="XM_030767105.1"/>
</dbReference>
<dbReference type="GO" id="GO:0004888">
    <property type="term" value="F:transmembrane signaling receptor activity"/>
    <property type="evidence" value="ECO:0007669"/>
    <property type="project" value="TreeGrafter"/>
</dbReference>
<feature type="domain" description="Ig-like" evidence="6">
    <location>
        <begin position="279"/>
        <end position="351"/>
    </location>
</feature>
<dbReference type="SMART" id="SM00409">
    <property type="entry name" value="IG"/>
    <property type="match status" value="2"/>
</dbReference>
<dbReference type="InterPro" id="IPR007110">
    <property type="entry name" value="Ig-like_dom"/>
</dbReference>
<reference evidence="8 9" key="1">
    <citation type="submission" date="2025-04" db="UniProtKB">
        <authorList>
            <consortium name="RefSeq"/>
        </authorList>
    </citation>
    <scope>IDENTIFICATION</scope>
</reference>
<dbReference type="InterPro" id="IPR050488">
    <property type="entry name" value="Ig_Fc_receptor"/>
</dbReference>
<dbReference type="Proteomes" id="UP000504632">
    <property type="component" value="Chromosome 3"/>
</dbReference>
<dbReference type="PANTHER" id="PTHR11481">
    <property type="entry name" value="IMMUNOGLOBULIN FC RECEPTOR"/>
    <property type="match status" value="1"/>
</dbReference>
<dbReference type="AlphaFoldDB" id="A0A6J2UV19"/>
<dbReference type="SUPFAM" id="SSF48726">
    <property type="entry name" value="Immunoglobulin"/>
    <property type="match status" value="2"/>
</dbReference>
<feature type="chain" id="PRO_5044642737" evidence="5">
    <location>
        <begin position="18"/>
        <end position="457"/>
    </location>
</feature>
<feature type="region of interest" description="Disordered" evidence="3">
    <location>
        <begin position="404"/>
        <end position="457"/>
    </location>
</feature>
<dbReference type="InterPro" id="IPR036179">
    <property type="entry name" value="Ig-like_dom_sf"/>
</dbReference>
<dbReference type="OrthoDB" id="8954737at2759"/>
<dbReference type="InterPro" id="IPR013783">
    <property type="entry name" value="Ig-like_fold"/>
</dbReference>
<evidence type="ECO:0000256" key="2">
    <source>
        <dbReference type="ARBA" id="ARBA00023157"/>
    </source>
</evidence>
<accession>A0A6J2UV19</accession>
<organism evidence="7 9">
    <name type="scientific">Chanos chanos</name>
    <name type="common">Milkfish</name>
    <name type="synonym">Mugil chanos</name>
    <dbReference type="NCBI Taxonomy" id="29144"/>
    <lineage>
        <taxon>Eukaryota</taxon>
        <taxon>Metazoa</taxon>
        <taxon>Chordata</taxon>
        <taxon>Craniata</taxon>
        <taxon>Vertebrata</taxon>
        <taxon>Euteleostomi</taxon>
        <taxon>Actinopterygii</taxon>
        <taxon>Neopterygii</taxon>
        <taxon>Teleostei</taxon>
        <taxon>Ostariophysi</taxon>
        <taxon>Gonorynchiformes</taxon>
        <taxon>Chanidae</taxon>
        <taxon>Chanos</taxon>
    </lineage>
</organism>
<feature type="domain" description="Ig-like" evidence="6">
    <location>
        <begin position="19"/>
        <end position="90"/>
    </location>
</feature>
<dbReference type="GO" id="GO:0009897">
    <property type="term" value="C:external side of plasma membrane"/>
    <property type="evidence" value="ECO:0007669"/>
    <property type="project" value="TreeGrafter"/>
</dbReference>
<dbReference type="InterPro" id="IPR003598">
    <property type="entry name" value="Ig_sub2"/>
</dbReference>
<keyword evidence="7" id="KW-1185">Reference proteome</keyword>
<dbReference type="Pfam" id="PF13895">
    <property type="entry name" value="Ig_2"/>
    <property type="match status" value="1"/>
</dbReference>
<dbReference type="GO" id="GO:0007166">
    <property type="term" value="P:cell surface receptor signaling pathway"/>
    <property type="evidence" value="ECO:0007669"/>
    <property type="project" value="TreeGrafter"/>
</dbReference>
<evidence type="ECO:0000256" key="1">
    <source>
        <dbReference type="ARBA" id="ARBA00022729"/>
    </source>
</evidence>
<evidence type="ECO:0000256" key="4">
    <source>
        <dbReference type="SAM" id="Phobius"/>
    </source>
</evidence>
<dbReference type="PANTHER" id="PTHR11481:SF64">
    <property type="entry name" value="FC RECEPTOR-LIKE PROTEIN 4"/>
    <property type="match status" value="1"/>
</dbReference>
<feature type="signal peptide" evidence="5">
    <location>
        <begin position="1"/>
        <end position="17"/>
    </location>
</feature>
<dbReference type="GeneID" id="115806417"/>
<evidence type="ECO:0000259" key="6">
    <source>
        <dbReference type="PROSITE" id="PS50835"/>
    </source>
</evidence>
<feature type="domain" description="Ig-like" evidence="6">
    <location>
        <begin position="193"/>
        <end position="273"/>
    </location>
</feature>
<protein>
    <submittedName>
        <fullName evidence="8">Uncharacterized protein LOC115806417 isoform X1</fullName>
    </submittedName>
    <submittedName>
        <fullName evidence="9">Uncharacterized protein LOC115806417 isoform X2</fullName>
    </submittedName>
</protein>
<keyword evidence="2" id="KW-1015">Disulfide bond</keyword>
<sequence length="457" mass="50451">MKISLLIITGFLALAQGKPEVTLFPPFQLVYVGDEIHLNCKDSSGPVKWYFNGVQQNETEPTLRIPTATPASSGVYACEKGERSEEKNVTVLDSLPPASLSIKMGFPVMSGGDGVVVELTVDDGLADWWCVIARGTDPRNVTVNRSKRDMFTNENYTVTLHVDLNHADRAVVWCVKNSTTQRSNAIILKKTDSMVVLEPPVSPALEGESLVLRCVVWGNGRIDQVTFYKDNREIRMSKDPNFTISNVTQADKADYSCQADYTFSTLHPNAAVHTKKSDPQPLRVIGFRPPRASLSVRNDNLTCSCPKCPEKAQFHWYYRDSAHEHGEKLTSSPPGKTMTVTDKEKEYACRAVWDDGMSLMSQYRAAEPVFHAAGLIVVVLVILLGLIITAVVCWRKRRTGGITVGGEKKKKKKGKLDGGVDGGYEATKVGPEGKEEGGGYETLKQTEKAKEYEEETV</sequence>
<dbReference type="GO" id="GO:0006955">
    <property type="term" value="P:immune response"/>
    <property type="evidence" value="ECO:0007669"/>
    <property type="project" value="TreeGrafter"/>
</dbReference>
<keyword evidence="4" id="KW-1133">Transmembrane helix</keyword>
<evidence type="ECO:0000256" key="5">
    <source>
        <dbReference type="SAM" id="SignalP"/>
    </source>
</evidence>
<evidence type="ECO:0000256" key="3">
    <source>
        <dbReference type="SAM" id="MobiDB-lite"/>
    </source>
</evidence>
<evidence type="ECO:0000313" key="9">
    <source>
        <dbReference type="RefSeq" id="XP_030622966.1"/>
    </source>
</evidence>
<evidence type="ECO:0000313" key="8">
    <source>
        <dbReference type="RefSeq" id="XP_030622965.1"/>
    </source>
</evidence>
<keyword evidence="4" id="KW-0812">Transmembrane</keyword>
<keyword evidence="4" id="KW-0472">Membrane</keyword>
<evidence type="ECO:0000313" key="7">
    <source>
        <dbReference type="Proteomes" id="UP000504632"/>
    </source>
</evidence>
<dbReference type="PROSITE" id="PS50835">
    <property type="entry name" value="IG_LIKE"/>
    <property type="match status" value="3"/>
</dbReference>
<dbReference type="RefSeq" id="XP_030622966.1">
    <property type="nucleotide sequence ID" value="XM_030767106.1"/>
</dbReference>